<dbReference type="Gene3D" id="3.40.710.10">
    <property type="entry name" value="DD-peptidase/beta-lactamase superfamily"/>
    <property type="match status" value="1"/>
</dbReference>
<protein>
    <submittedName>
        <fullName evidence="2">Uncharacterized protein</fullName>
    </submittedName>
</protein>
<feature type="region of interest" description="Disordered" evidence="1">
    <location>
        <begin position="1"/>
        <end position="36"/>
    </location>
</feature>
<feature type="compositionally biased region" description="Low complexity" evidence="1">
    <location>
        <begin position="1"/>
        <end position="13"/>
    </location>
</feature>
<reference evidence="2" key="1">
    <citation type="submission" date="2020-11" db="EMBL/GenBank/DDBJ databases">
        <title>Nocardia NEAU-351.nov., a novel actinomycete isolated from the cow dung.</title>
        <authorList>
            <person name="Zhang X."/>
        </authorList>
    </citation>
    <scope>NUCLEOTIDE SEQUENCE</scope>
    <source>
        <strain evidence="2">NEAU-351</strain>
    </source>
</reference>
<dbReference type="InterPro" id="IPR012338">
    <property type="entry name" value="Beta-lactam/transpept-like"/>
</dbReference>
<name>A0A931I7Y6_9NOCA</name>
<dbReference type="EMBL" id="JADMLG010000001">
    <property type="protein sequence ID" value="MBH0775412.1"/>
    <property type="molecule type" value="Genomic_DNA"/>
</dbReference>
<keyword evidence="3" id="KW-1185">Reference proteome</keyword>
<organism evidence="2 3">
    <name type="scientific">Nocardia bovistercoris</name>
    <dbReference type="NCBI Taxonomy" id="2785916"/>
    <lineage>
        <taxon>Bacteria</taxon>
        <taxon>Bacillati</taxon>
        <taxon>Actinomycetota</taxon>
        <taxon>Actinomycetes</taxon>
        <taxon>Mycobacteriales</taxon>
        <taxon>Nocardiaceae</taxon>
        <taxon>Nocardia</taxon>
    </lineage>
</organism>
<dbReference type="SUPFAM" id="SSF56601">
    <property type="entry name" value="beta-lactamase/transpeptidase-like"/>
    <property type="match status" value="1"/>
</dbReference>
<evidence type="ECO:0000256" key="1">
    <source>
        <dbReference type="SAM" id="MobiDB-lite"/>
    </source>
</evidence>
<evidence type="ECO:0000313" key="2">
    <source>
        <dbReference type="EMBL" id="MBH0775412.1"/>
    </source>
</evidence>
<gene>
    <name evidence="2" type="ORF">IT779_03810</name>
</gene>
<proteinExistence type="predicted"/>
<feature type="compositionally biased region" description="Pro residues" evidence="1">
    <location>
        <begin position="14"/>
        <end position="24"/>
    </location>
</feature>
<dbReference type="Proteomes" id="UP000655751">
    <property type="component" value="Unassembled WGS sequence"/>
</dbReference>
<sequence length="233" mass="24378">MAACLAAAPATADPGPPNRPPDAVPPRTALSVRTPLGLDWGTPNQYETRSALSTAKLYIVDYALRHGDDSAGDLELAERMIRYSDDAAASALSAKYPAAIDAVAAEYALAQTRSGPGDWSTAVTSTADLATFLAVKQSTDPTSPILEWMATAAPTAADGTAQNWGTARLPGVVGTKWGWSDLPPWEVASVSFGPGFSVAAHTRGTPEEQTADVLGAFPEMVREALRMLIAVPR</sequence>
<comment type="caution">
    <text evidence="2">The sequence shown here is derived from an EMBL/GenBank/DDBJ whole genome shotgun (WGS) entry which is preliminary data.</text>
</comment>
<evidence type="ECO:0000313" key="3">
    <source>
        <dbReference type="Proteomes" id="UP000655751"/>
    </source>
</evidence>
<accession>A0A931I7Y6</accession>
<dbReference type="AlphaFoldDB" id="A0A931I7Y6"/>